<comment type="caution">
    <text evidence="2">The sequence shown here is derived from an EMBL/GenBank/DDBJ whole genome shotgun (WGS) entry which is preliminary data.</text>
</comment>
<organism evidence="2 3">
    <name type="scientific">Candidatus Tanganyikabacteria bacterium</name>
    <dbReference type="NCBI Taxonomy" id="2961651"/>
    <lineage>
        <taxon>Bacteria</taxon>
        <taxon>Bacillati</taxon>
        <taxon>Candidatus Sericytochromatia</taxon>
        <taxon>Candidatus Tanganyikabacteria</taxon>
    </lineage>
</organism>
<gene>
    <name evidence="2" type="ORF">FJZ00_11320</name>
</gene>
<evidence type="ECO:0000313" key="2">
    <source>
        <dbReference type="EMBL" id="MBM3275735.1"/>
    </source>
</evidence>
<dbReference type="AlphaFoldDB" id="A0A938BP14"/>
<feature type="compositionally biased region" description="Low complexity" evidence="1">
    <location>
        <begin position="103"/>
        <end position="125"/>
    </location>
</feature>
<protein>
    <submittedName>
        <fullName evidence="2">Uncharacterized protein</fullName>
    </submittedName>
</protein>
<feature type="region of interest" description="Disordered" evidence="1">
    <location>
        <begin position="99"/>
        <end position="125"/>
    </location>
</feature>
<name>A0A938BP14_9BACT</name>
<dbReference type="Proteomes" id="UP000703893">
    <property type="component" value="Unassembled WGS sequence"/>
</dbReference>
<sequence length="125" mass="13217">MLVVVQLSRRTATVLCASTLIATLPALTPDASAEVVHLKNGTQVKGKITKQDEENFEMLTQQGILKISKQKVMLMDLPNPVIAAGLGIGFPGAGQPTSTAGIARRFTSSSRPSRSAHRSWSACSA</sequence>
<accession>A0A938BP14</accession>
<proteinExistence type="predicted"/>
<reference evidence="2 3" key="1">
    <citation type="submission" date="2019-03" db="EMBL/GenBank/DDBJ databases">
        <title>Lake Tanganyika Metagenome-Assembled Genomes (MAGs).</title>
        <authorList>
            <person name="Tran P."/>
        </authorList>
    </citation>
    <scope>NUCLEOTIDE SEQUENCE [LARGE SCALE GENOMIC DNA]</scope>
    <source>
        <strain evidence="2">K_DeepCast_65m_m2_236</strain>
    </source>
</reference>
<dbReference type="EMBL" id="VGJX01000697">
    <property type="protein sequence ID" value="MBM3275735.1"/>
    <property type="molecule type" value="Genomic_DNA"/>
</dbReference>
<evidence type="ECO:0000313" key="3">
    <source>
        <dbReference type="Proteomes" id="UP000703893"/>
    </source>
</evidence>
<evidence type="ECO:0000256" key="1">
    <source>
        <dbReference type="SAM" id="MobiDB-lite"/>
    </source>
</evidence>